<proteinExistence type="predicted"/>
<protein>
    <submittedName>
        <fullName evidence="1">Uncharacterized protein</fullName>
    </submittedName>
</protein>
<organism evidence="1 2">
    <name type="scientific">Allomyces macrogynus (strain ATCC 38327)</name>
    <name type="common">Allomyces javanicus var. macrogynus</name>
    <dbReference type="NCBI Taxonomy" id="578462"/>
    <lineage>
        <taxon>Eukaryota</taxon>
        <taxon>Fungi</taxon>
        <taxon>Fungi incertae sedis</taxon>
        <taxon>Blastocladiomycota</taxon>
        <taxon>Blastocladiomycetes</taxon>
        <taxon>Blastocladiales</taxon>
        <taxon>Blastocladiaceae</taxon>
        <taxon>Allomyces</taxon>
    </lineage>
</organism>
<keyword evidence="2" id="KW-1185">Reference proteome</keyword>
<dbReference type="AlphaFoldDB" id="A0A0L0SQD9"/>
<evidence type="ECO:0000313" key="2">
    <source>
        <dbReference type="Proteomes" id="UP000054350"/>
    </source>
</evidence>
<gene>
    <name evidence="1" type="ORF">AMAG_19266</name>
</gene>
<dbReference type="VEuPathDB" id="FungiDB:AMAG_19266"/>
<dbReference type="Proteomes" id="UP000054350">
    <property type="component" value="Unassembled WGS sequence"/>
</dbReference>
<name>A0A0L0SQD9_ALLM3</name>
<evidence type="ECO:0000313" key="1">
    <source>
        <dbReference type="EMBL" id="KNE64722.1"/>
    </source>
</evidence>
<sequence>MEPPHLPVALSLAATANVESAIVWSSIEEHVRGVVDEAVNTQWASAGEEHKIVADVSAACESKNKMETSRP</sequence>
<dbReference type="EMBL" id="GG745345">
    <property type="protein sequence ID" value="KNE64722.1"/>
    <property type="molecule type" value="Genomic_DNA"/>
</dbReference>
<accession>A0A0L0SQD9</accession>
<reference evidence="1 2" key="1">
    <citation type="submission" date="2009-11" db="EMBL/GenBank/DDBJ databases">
        <title>Annotation of Allomyces macrogynus ATCC 38327.</title>
        <authorList>
            <consortium name="The Broad Institute Genome Sequencing Platform"/>
            <person name="Russ C."/>
            <person name="Cuomo C."/>
            <person name="Burger G."/>
            <person name="Gray M.W."/>
            <person name="Holland P.W.H."/>
            <person name="King N."/>
            <person name="Lang F.B.F."/>
            <person name="Roger A.J."/>
            <person name="Ruiz-Trillo I."/>
            <person name="Young S.K."/>
            <person name="Zeng Q."/>
            <person name="Gargeya S."/>
            <person name="Fitzgerald M."/>
            <person name="Haas B."/>
            <person name="Abouelleil A."/>
            <person name="Alvarado L."/>
            <person name="Arachchi H.M."/>
            <person name="Berlin A."/>
            <person name="Chapman S.B."/>
            <person name="Gearin G."/>
            <person name="Goldberg J."/>
            <person name="Griggs A."/>
            <person name="Gujja S."/>
            <person name="Hansen M."/>
            <person name="Heiman D."/>
            <person name="Howarth C."/>
            <person name="Larimer J."/>
            <person name="Lui A."/>
            <person name="MacDonald P.J.P."/>
            <person name="McCowen C."/>
            <person name="Montmayeur A."/>
            <person name="Murphy C."/>
            <person name="Neiman D."/>
            <person name="Pearson M."/>
            <person name="Priest M."/>
            <person name="Roberts A."/>
            <person name="Saif S."/>
            <person name="Shea T."/>
            <person name="Sisk P."/>
            <person name="Stolte C."/>
            <person name="Sykes S."/>
            <person name="Wortman J."/>
            <person name="Nusbaum C."/>
            <person name="Birren B."/>
        </authorList>
    </citation>
    <scope>NUCLEOTIDE SEQUENCE [LARGE SCALE GENOMIC DNA]</scope>
    <source>
        <strain evidence="1 2">ATCC 38327</strain>
    </source>
</reference>
<reference evidence="2" key="2">
    <citation type="submission" date="2009-11" db="EMBL/GenBank/DDBJ databases">
        <title>The Genome Sequence of Allomyces macrogynus strain ATCC 38327.</title>
        <authorList>
            <consortium name="The Broad Institute Genome Sequencing Platform"/>
            <person name="Russ C."/>
            <person name="Cuomo C."/>
            <person name="Shea T."/>
            <person name="Young S.K."/>
            <person name="Zeng Q."/>
            <person name="Koehrsen M."/>
            <person name="Haas B."/>
            <person name="Borodovsky M."/>
            <person name="Guigo R."/>
            <person name="Alvarado L."/>
            <person name="Berlin A."/>
            <person name="Borenstein D."/>
            <person name="Chen Z."/>
            <person name="Engels R."/>
            <person name="Freedman E."/>
            <person name="Gellesch M."/>
            <person name="Goldberg J."/>
            <person name="Griggs A."/>
            <person name="Gujja S."/>
            <person name="Heiman D."/>
            <person name="Hepburn T."/>
            <person name="Howarth C."/>
            <person name="Jen D."/>
            <person name="Larson L."/>
            <person name="Lewis B."/>
            <person name="Mehta T."/>
            <person name="Park D."/>
            <person name="Pearson M."/>
            <person name="Roberts A."/>
            <person name="Saif S."/>
            <person name="Shenoy N."/>
            <person name="Sisk P."/>
            <person name="Stolte C."/>
            <person name="Sykes S."/>
            <person name="Walk T."/>
            <person name="White J."/>
            <person name="Yandava C."/>
            <person name="Burger G."/>
            <person name="Gray M.W."/>
            <person name="Holland P.W.H."/>
            <person name="King N."/>
            <person name="Lang F.B.F."/>
            <person name="Roger A.J."/>
            <person name="Ruiz-Trillo I."/>
            <person name="Lander E."/>
            <person name="Nusbaum C."/>
        </authorList>
    </citation>
    <scope>NUCLEOTIDE SEQUENCE [LARGE SCALE GENOMIC DNA]</scope>
    <source>
        <strain evidence="2">ATCC 38327</strain>
    </source>
</reference>